<evidence type="ECO:0000313" key="1">
    <source>
        <dbReference type="EMBL" id="CAH3165169.1"/>
    </source>
</evidence>
<organism evidence="1 2">
    <name type="scientific">Porites evermanni</name>
    <dbReference type="NCBI Taxonomy" id="104178"/>
    <lineage>
        <taxon>Eukaryota</taxon>
        <taxon>Metazoa</taxon>
        <taxon>Cnidaria</taxon>
        <taxon>Anthozoa</taxon>
        <taxon>Hexacorallia</taxon>
        <taxon>Scleractinia</taxon>
        <taxon>Fungiina</taxon>
        <taxon>Poritidae</taxon>
        <taxon>Porites</taxon>
    </lineage>
</organism>
<proteinExistence type="predicted"/>
<dbReference type="Proteomes" id="UP001159427">
    <property type="component" value="Unassembled WGS sequence"/>
</dbReference>
<comment type="caution">
    <text evidence="1">The sequence shown here is derived from an EMBL/GenBank/DDBJ whole genome shotgun (WGS) entry which is preliminary data.</text>
</comment>
<gene>
    <name evidence="1" type="ORF">PEVE_00005250</name>
</gene>
<evidence type="ECO:0000313" key="2">
    <source>
        <dbReference type="Proteomes" id="UP001159427"/>
    </source>
</evidence>
<evidence type="ECO:0008006" key="3">
    <source>
        <dbReference type="Google" id="ProtNLM"/>
    </source>
</evidence>
<dbReference type="InterPro" id="IPR043502">
    <property type="entry name" value="DNA/RNA_pol_sf"/>
</dbReference>
<dbReference type="InterPro" id="IPR052055">
    <property type="entry name" value="Hepadnavirus_pol/RT"/>
</dbReference>
<dbReference type="CDD" id="cd09275">
    <property type="entry name" value="RNase_HI_RT_DIRS1"/>
    <property type="match status" value="1"/>
</dbReference>
<protein>
    <recommendedName>
        <fullName evidence="3">RNase H type-1 domain-containing protein</fullName>
    </recommendedName>
</protein>
<dbReference type="PANTHER" id="PTHR33050">
    <property type="entry name" value="REVERSE TRANSCRIPTASE DOMAIN-CONTAINING PROTEIN"/>
    <property type="match status" value="1"/>
</dbReference>
<name>A0ABN8QLU3_9CNID</name>
<feature type="non-terminal residue" evidence="1">
    <location>
        <position position="162"/>
    </location>
</feature>
<reference evidence="1 2" key="1">
    <citation type="submission" date="2022-05" db="EMBL/GenBank/DDBJ databases">
        <authorList>
            <consortium name="Genoscope - CEA"/>
            <person name="William W."/>
        </authorList>
    </citation>
    <scope>NUCLEOTIDE SEQUENCE [LARGE SCALE GENOMIC DNA]</scope>
</reference>
<sequence>MHYCSLELCKTQTLSGSLDYDKTLSLSSQARSDLQWVIENITQWNGRLFHVPKIDIYIGSDASLIGWGAVSGSLSASGRWSQSESKHHINYLELLASFHGLQCFVFNSRSIHVRLAVDNSSAVAYINNMGGVRSPLLDSLSRSIWEWCKLRDVFISAQHIPG</sequence>
<dbReference type="PANTHER" id="PTHR33050:SF7">
    <property type="entry name" value="RIBONUCLEASE H"/>
    <property type="match status" value="1"/>
</dbReference>
<accession>A0ABN8QLU3</accession>
<keyword evidence="2" id="KW-1185">Reference proteome</keyword>
<dbReference type="EMBL" id="CALNXI010001331">
    <property type="protein sequence ID" value="CAH3165169.1"/>
    <property type="molecule type" value="Genomic_DNA"/>
</dbReference>
<dbReference type="SUPFAM" id="SSF56672">
    <property type="entry name" value="DNA/RNA polymerases"/>
    <property type="match status" value="1"/>
</dbReference>